<comment type="caution">
    <text evidence="3">The sequence shown here is derived from an EMBL/GenBank/DDBJ whole genome shotgun (WGS) entry which is preliminary data.</text>
</comment>
<dbReference type="Proteomes" id="UP000663838">
    <property type="component" value="Unassembled WGS sequence"/>
</dbReference>
<dbReference type="EMBL" id="CAJOBO010000564">
    <property type="protein sequence ID" value="CAF4248622.1"/>
    <property type="molecule type" value="Genomic_DNA"/>
</dbReference>
<proteinExistence type="predicted"/>
<evidence type="ECO:0000313" key="4">
    <source>
        <dbReference type="EMBL" id="CAF3319770.1"/>
    </source>
</evidence>
<dbReference type="EMBL" id="CAJOBS010000301">
    <property type="protein sequence ID" value="CAF4546680.1"/>
    <property type="molecule type" value="Genomic_DNA"/>
</dbReference>
<dbReference type="Gene3D" id="3.10.450.10">
    <property type="match status" value="1"/>
</dbReference>
<dbReference type="Proteomes" id="UP000663825">
    <property type="component" value="Unassembled WGS sequence"/>
</dbReference>
<evidence type="ECO:0000313" key="3">
    <source>
        <dbReference type="EMBL" id="CAF3144690.1"/>
    </source>
</evidence>
<evidence type="ECO:0000313" key="8">
    <source>
        <dbReference type="EMBL" id="CAF4248622.1"/>
    </source>
</evidence>
<evidence type="ECO:0000259" key="2">
    <source>
        <dbReference type="Pfam" id="PF00031"/>
    </source>
</evidence>
<evidence type="ECO:0000256" key="1">
    <source>
        <dbReference type="SAM" id="SignalP"/>
    </source>
</evidence>
<dbReference type="Proteomes" id="UP000663872">
    <property type="component" value="Unassembled WGS sequence"/>
</dbReference>
<evidence type="ECO:0000313" key="13">
    <source>
        <dbReference type="Proteomes" id="UP000663825"/>
    </source>
</evidence>
<evidence type="ECO:0000313" key="7">
    <source>
        <dbReference type="EMBL" id="CAF3510841.1"/>
    </source>
</evidence>
<evidence type="ECO:0000313" key="6">
    <source>
        <dbReference type="EMBL" id="CAF3469095.1"/>
    </source>
</evidence>
<dbReference type="EMBL" id="CAJNYV010002905">
    <property type="protein sequence ID" value="CAF3510841.1"/>
    <property type="molecule type" value="Genomic_DNA"/>
</dbReference>
<dbReference type="AlphaFoldDB" id="A0A817P6F8"/>
<evidence type="ECO:0000313" key="9">
    <source>
        <dbReference type="EMBL" id="CAF4455992.1"/>
    </source>
</evidence>
<dbReference type="EMBL" id="CAJNYU010000028">
    <property type="protein sequence ID" value="CAF3319770.1"/>
    <property type="molecule type" value="Genomic_DNA"/>
</dbReference>
<accession>A0A817P6F8</accession>
<protein>
    <recommendedName>
        <fullName evidence="2">Cystatin domain-containing protein</fullName>
    </recommendedName>
</protein>
<feature type="signal peptide" evidence="1">
    <location>
        <begin position="1"/>
        <end position="17"/>
    </location>
</feature>
<sequence length="115" mass="12273">MFKVAVALILLVAVCHGQFGLPGGFSNKPELINTDFIQGLVVFAAEALSQSQNLFLRNLQVTAVQTQVVNGMNYKIGFTAQPTNAQLGSVTKCEVVVYVPINGKPNLSSSQCQTS</sequence>
<dbReference type="EMBL" id="CAJNXB010001215">
    <property type="protein sequence ID" value="CAF3144690.1"/>
    <property type="molecule type" value="Genomic_DNA"/>
</dbReference>
<dbReference type="Proteomes" id="UP000663865">
    <property type="component" value="Unassembled WGS sequence"/>
</dbReference>
<evidence type="ECO:0000313" key="5">
    <source>
        <dbReference type="EMBL" id="CAF3368860.1"/>
    </source>
</evidence>
<reference evidence="3" key="1">
    <citation type="submission" date="2021-02" db="EMBL/GenBank/DDBJ databases">
        <authorList>
            <person name="Nowell W R."/>
        </authorList>
    </citation>
    <scope>NUCLEOTIDE SEQUENCE</scope>
</reference>
<dbReference type="EMBL" id="CAJOBQ010001106">
    <property type="protein sequence ID" value="CAF4455992.1"/>
    <property type="molecule type" value="Genomic_DNA"/>
</dbReference>
<dbReference type="Proteomes" id="UP000663851">
    <property type="component" value="Unassembled WGS sequence"/>
</dbReference>
<dbReference type="InterPro" id="IPR000010">
    <property type="entry name" value="Cystatin_dom"/>
</dbReference>
<dbReference type="EMBL" id="CAJNYT010002454">
    <property type="protein sequence ID" value="CAF3469095.1"/>
    <property type="molecule type" value="Genomic_DNA"/>
</dbReference>
<dbReference type="EMBL" id="CAJNYD010001859">
    <property type="protein sequence ID" value="CAF3368860.1"/>
    <property type="molecule type" value="Genomic_DNA"/>
</dbReference>
<dbReference type="InterPro" id="IPR046350">
    <property type="entry name" value="Cystatin_sf"/>
</dbReference>
<dbReference type="Pfam" id="PF00031">
    <property type="entry name" value="Cystatin"/>
    <property type="match status" value="1"/>
</dbReference>
<feature type="domain" description="Cystatin" evidence="2">
    <location>
        <begin position="24"/>
        <end position="95"/>
    </location>
</feature>
<dbReference type="Proteomes" id="UP000663833">
    <property type="component" value="Unassembled WGS sequence"/>
</dbReference>
<name>A0A817P6F8_9BILA</name>
<evidence type="ECO:0000313" key="14">
    <source>
        <dbReference type="Proteomes" id="UP000663873"/>
    </source>
</evidence>
<dbReference type="SUPFAM" id="SSF54403">
    <property type="entry name" value="Cystatin/monellin"/>
    <property type="match status" value="1"/>
</dbReference>
<evidence type="ECO:0000313" key="12">
    <source>
        <dbReference type="EMBL" id="CAF4882332.1"/>
    </source>
</evidence>
<keyword evidence="14" id="KW-1185">Reference proteome</keyword>
<dbReference type="Proteomes" id="UP000663848">
    <property type="component" value="Unassembled WGS sequence"/>
</dbReference>
<dbReference type="Proteomes" id="UP000663862">
    <property type="component" value="Unassembled WGS sequence"/>
</dbReference>
<gene>
    <name evidence="4" type="ORF">FME351_LOCUS1239</name>
    <name evidence="6" type="ORF">GRG538_LOCUS15513</name>
    <name evidence="8" type="ORF">HFQ381_LOCUS10310</name>
    <name evidence="7" type="ORF">KIK155_LOCUS16347</name>
    <name evidence="5" type="ORF">LUA448_LOCUS14651</name>
    <name evidence="12" type="ORF">QYT958_LOCUS29452</name>
    <name evidence="3" type="ORF">TIS948_LOCUS9361</name>
    <name evidence="10" type="ORF">TOA249_LOCUS6901</name>
    <name evidence="9" type="ORF">TSG867_LOCUS17386</name>
    <name evidence="11" type="ORF">UJA718_LOCUS35786</name>
</gene>
<dbReference type="GO" id="GO:0004869">
    <property type="term" value="F:cysteine-type endopeptidase inhibitor activity"/>
    <property type="evidence" value="ECO:0007669"/>
    <property type="project" value="InterPro"/>
</dbReference>
<dbReference type="EMBL" id="CAJOBR010008651">
    <property type="protein sequence ID" value="CAF4882332.1"/>
    <property type="molecule type" value="Genomic_DNA"/>
</dbReference>
<keyword evidence="1" id="KW-0732">Signal</keyword>
<dbReference type="OrthoDB" id="1908104at2759"/>
<evidence type="ECO:0000313" key="10">
    <source>
        <dbReference type="EMBL" id="CAF4546680.1"/>
    </source>
</evidence>
<organism evidence="3 13">
    <name type="scientific">Rotaria socialis</name>
    <dbReference type="NCBI Taxonomy" id="392032"/>
    <lineage>
        <taxon>Eukaryota</taxon>
        <taxon>Metazoa</taxon>
        <taxon>Spiralia</taxon>
        <taxon>Gnathifera</taxon>
        <taxon>Rotifera</taxon>
        <taxon>Eurotatoria</taxon>
        <taxon>Bdelloidea</taxon>
        <taxon>Philodinida</taxon>
        <taxon>Philodinidae</taxon>
        <taxon>Rotaria</taxon>
    </lineage>
</organism>
<dbReference type="Proteomes" id="UP000663873">
    <property type="component" value="Unassembled WGS sequence"/>
</dbReference>
<dbReference type="CDD" id="cd00042">
    <property type="entry name" value="CY"/>
    <property type="match status" value="1"/>
</dbReference>
<dbReference type="EMBL" id="CAJOBP010033859">
    <property type="protein sequence ID" value="CAF4691770.1"/>
    <property type="molecule type" value="Genomic_DNA"/>
</dbReference>
<evidence type="ECO:0000313" key="11">
    <source>
        <dbReference type="EMBL" id="CAF4691770.1"/>
    </source>
</evidence>
<feature type="chain" id="PRO_5035612510" description="Cystatin domain-containing protein" evidence="1">
    <location>
        <begin position="18"/>
        <end position="115"/>
    </location>
</feature>
<dbReference type="Proteomes" id="UP000663869">
    <property type="component" value="Unassembled WGS sequence"/>
</dbReference>